<evidence type="ECO:0008006" key="3">
    <source>
        <dbReference type="Google" id="ProtNLM"/>
    </source>
</evidence>
<dbReference type="EMBL" id="BMAT01000247">
    <property type="protein sequence ID" value="GFR62563.1"/>
    <property type="molecule type" value="Genomic_DNA"/>
</dbReference>
<sequence>MEKITILSRKITDGTAHENTLFCLQGTLAYDKRDFILCGNAKHCDWSVAERENHQVCRLTMCPTTILDRSSYTVRSRGHRHRAPHTETDTDCLVGVVLR</sequence>
<keyword evidence="2" id="KW-1185">Reference proteome</keyword>
<accession>A0AAV4ENE2</accession>
<gene>
    <name evidence="1" type="ORF">ElyMa_000133200</name>
</gene>
<protein>
    <recommendedName>
        <fullName evidence="3">FLYWCH-type domain-containing protein</fullName>
    </recommendedName>
</protein>
<reference evidence="1 2" key="1">
    <citation type="journal article" date="2021" name="Elife">
        <title>Chloroplast acquisition without the gene transfer in kleptoplastic sea slugs, Plakobranchus ocellatus.</title>
        <authorList>
            <person name="Maeda T."/>
            <person name="Takahashi S."/>
            <person name="Yoshida T."/>
            <person name="Shimamura S."/>
            <person name="Takaki Y."/>
            <person name="Nagai Y."/>
            <person name="Toyoda A."/>
            <person name="Suzuki Y."/>
            <person name="Arimoto A."/>
            <person name="Ishii H."/>
            <person name="Satoh N."/>
            <person name="Nishiyama T."/>
            <person name="Hasebe M."/>
            <person name="Maruyama T."/>
            <person name="Minagawa J."/>
            <person name="Obokata J."/>
            <person name="Shigenobu S."/>
        </authorList>
    </citation>
    <scope>NUCLEOTIDE SEQUENCE [LARGE SCALE GENOMIC DNA]</scope>
</reference>
<evidence type="ECO:0000313" key="2">
    <source>
        <dbReference type="Proteomes" id="UP000762676"/>
    </source>
</evidence>
<dbReference type="AlphaFoldDB" id="A0AAV4ENE2"/>
<proteinExistence type="predicted"/>
<name>A0AAV4ENE2_9GAST</name>
<dbReference type="Proteomes" id="UP000762676">
    <property type="component" value="Unassembled WGS sequence"/>
</dbReference>
<evidence type="ECO:0000313" key="1">
    <source>
        <dbReference type="EMBL" id="GFR62563.1"/>
    </source>
</evidence>
<comment type="caution">
    <text evidence="1">The sequence shown here is derived from an EMBL/GenBank/DDBJ whole genome shotgun (WGS) entry which is preliminary data.</text>
</comment>
<organism evidence="1 2">
    <name type="scientific">Elysia marginata</name>
    <dbReference type="NCBI Taxonomy" id="1093978"/>
    <lineage>
        <taxon>Eukaryota</taxon>
        <taxon>Metazoa</taxon>
        <taxon>Spiralia</taxon>
        <taxon>Lophotrochozoa</taxon>
        <taxon>Mollusca</taxon>
        <taxon>Gastropoda</taxon>
        <taxon>Heterobranchia</taxon>
        <taxon>Euthyneura</taxon>
        <taxon>Panpulmonata</taxon>
        <taxon>Sacoglossa</taxon>
        <taxon>Placobranchoidea</taxon>
        <taxon>Plakobranchidae</taxon>
        <taxon>Elysia</taxon>
    </lineage>
</organism>